<keyword evidence="4 8" id="KW-0479">Metal-binding</keyword>
<keyword evidence="11" id="KW-1185">Reference proteome</keyword>
<dbReference type="EC" id="5.3.1.8" evidence="3"/>
<protein>
    <recommendedName>
        <fullName evidence="3">mannose-6-phosphate isomerase</fullName>
        <ecNumber evidence="3">5.3.1.8</ecNumber>
    </recommendedName>
</protein>
<proteinExistence type="inferred from homology"/>
<gene>
    <name evidence="10" type="ORF">HDA33_001403</name>
</gene>
<reference evidence="10 11" key="1">
    <citation type="submission" date="2020-08" db="EMBL/GenBank/DDBJ databases">
        <title>Sequencing the genomes of 1000 actinobacteria strains.</title>
        <authorList>
            <person name="Klenk H.-P."/>
        </authorList>
    </citation>
    <scope>NUCLEOTIDE SEQUENCE [LARGE SCALE GENOMIC DNA]</scope>
    <source>
        <strain evidence="10 11">DSM 17945</strain>
    </source>
</reference>
<name>A0A7W9JJI6_9MICC</name>
<evidence type="ECO:0000313" key="11">
    <source>
        <dbReference type="Proteomes" id="UP000567246"/>
    </source>
</evidence>
<dbReference type="CDD" id="cd07011">
    <property type="entry name" value="cupin_PMI_type_I_N"/>
    <property type="match status" value="1"/>
</dbReference>
<dbReference type="SUPFAM" id="SSF51182">
    <property type="entry name" value="RmlC-like cupins"/>
    <property type="match status" value="1"/>
</dbReference>
<comment type="cofactor">
    <cofactor evidence="8">
        <name>Zn(2+)</name>
        <dbReference type="ChEBI" id="CHEBI:29105"/>
    </cofactor>
    <text evidence="8">Binds 1 zinc ion per subunit.</text>
</comment>
<comment type="similarity">
    <text evidence="2">Belongs to the mannose-6-phosphate isomerase type 1 family.</text>
</comment>
<evidence type="ECO:0000256" key="3">
    <source>
        <dbReference type="ARBA" id="ARBA00011956"/>
    </source>
</evidence>
<evidence type="ECO:0000256" key="4">
    <source>
        <dbReference type="ARBA" id="ARBA00022723"/>
    </source>
</evidence>
<dbReference type="InterPro" id="IPR014710">
    <property type="entry name" value="RmlC-like_jellyroll"/>
</dbReference>
<organism evidence="10 11">
    <name type="scientific">Micrococcus endophyticus</name>
    <dbReference type="NCBI Taxonomy" id="455343"/>
    <lineage>
        <taxon>Bacteria</taxon>
        <taxon>Bacillati</taxon>
        <taxon>Actinomycetota</taxon>
        <taxon>Actinomycetes</taxon>
        <taxon>Micrococcales</taxon>
        <taxon>Micrococcaceae</taxon>
        <taxon>Micrococcus</taxon>
    </lineage>
</organism>
<feature type="binding site" evidence="8">
    <location>
        <position position="96"/>
    </location>
    <ligand>
        <name>Zn(2+)</name>
        <dbReference type="ChEBI" id="CHEBI:29105"/>
    </ligand>
</feature>
<feature type="binding site" evidence="8">
    <location>
        <position position="270"/>
    </location>
    <ligand>
        <name>Zn(2+)</name>
        <dbReference type="ChEBI" id="CHEBI:29105"/>
    </ligand>
</feature>
<dbReference type="NCBIfam" id="TIGR00218">
    <property type="entry name" value="manA"/>
    <property type="match status" value="1"/>
</dbReference>
<dbReference type="PANTHER" id="PTHR10309:SF0">
    <property type="entry name" value="MANNOSE-6-PHOSPHATE ISOMERASE"/>
    <property type="match status" value="1"/>
</dbReference>
<feature type="active site" evidence="7">
    <location>
        <position position="289"/>
    </location>
</feature>
<evidence type="ECO:0000256" key="2">
    <source>
        <dbReference type="ARBA" id="ARBA00010772"/>
    </source>
</evidence>
<dbReference type="InterPro" id="IPR018050">
    <property type="entry name" value="Pmannose_isomerase-type1_CS"/>
</dbReference>
<evidence type="ECO:0000256" key="5">
    <source>
        <dbReference type="ARBA" id="ARBA00022833"/>
    </source>
</evidence>
<evidence type="ECO:0000256" key="1">
    <source>
        <dbReference type="ARBA" id="ARBA00000757"/>
    </source>
</evidence>
<sequence length="414" mass="43408">MHVLKPVIRDYAWGSPTLLARLQGREPTGRPEAEMWLGDHPGAPCGVVVGDGSVTGLDELTAADRERCLGPNVDTDRLPYLAKLLAAGAPLSIQAHPTLEQARAGFAAEEAAGVPVDAPHRNYKDANHKPEMLVALTHFSAMCGFRSPEVSSDSFEALAHALTEHADGDTSAVAVAAARISQTLAAGDLEDAFTAILDPESVWAAPGSVAQVVEVLRAAEDLAERDPSLATALEVAEHYPDDPGVIVAILLNRVDLAPGQALHLPAGNVHAYLHGLGVEVMAASDNVLRGGLTAKHVDVEELRRVVTFEAVPVPSTEPERVADSVVAFRPPFDEFELLQATLEDDAVRELDVHGPGIAVVTRGSAHLRLAGQEVTLGPGEAVFLPAAETATGPLAVRAADGAPATVHVTGLPRR</sequence>
<dbReference type="Pfam" id="PF20511">
    <property type="entry name" value="PMI_typeI_cat"/>
    <property type="match status" value="1"/>
</dbReference>
<dbReference type="GO" id="GO:0005975">
    <property type="term" value="P:carbohydrate metabolic process"/>
    <property type="evidence" value="ECO:0007669"/>
    <property type="project" value="InterPro"/>
</dbReference>
<dbReference type="Proteomes" id="UP000567246">
    <property type="component" value="Unassembled WGS sequence"/>
</dbReference>
<evidence type="ECO:0000256" key="7">
    <source>
        <dbReference type="PIRSR" id="PIRSR001480-1"/>
    </source>
</evidence>
<dbReference type="GO" id="GO:0008270">
    <property type="term" value="F:zinc ion binding"/>
    <property type="evidence" value="ECO:0007669"/>
    <property type="project" value="InterPro"/>
</dbReference>
<dbReference type="InterPro" id="IPR016305">
    <property type="entry name" value="Mannose-6-P_Isomerase"/>
</dbReference>
<dbReference type="InterPro" id="IPR001250">
    <property type="entry name" value="Man6P_Isoase-1"/>
</dbReference>
<dbReference type="PRINTS" id="PR00714">
    <property type="entry name" value="MAN6PISMRASE"/>
</dbReference>
<dbReference type="PROSITE" id="PS00965">
    <property type="entry name" value="PMI_I_1"/>
    <property type="match status" value="1"/>
</dbReference>
<evidence type="ECO:0000313" key="10">
    <source>
        <dbReference type="EMBL" id="MBB5848839.1"/>
    </source>
</evidence>
<accession>A0A7W9JJI6</accession>
<keyword evidence="6 10" id="KW-0413">Isomerase</keyword>
<dbReference type="Gene3D" id="2.60.120.10">
    <property type="entry name" value="Jelly Rolls"/>
    <property type="match status" value="2"/>
</dbReference>
<dbReference type="GO" id="GO:0009298">
    <property type="term" value="P:GDP-mannose biosynthetic process"/>
    <property type="evidence" value="ECO:0007669"/>
    <property type="project" value="InterPro"/>
</dbReference>
<dbReference type="PIRSF" id="PIRSF001480">
    <property type="entry name" value="Mannose-6-phosphate_isomerase"/>
    <property type="match status" value="1"/>
</dbReference>
<dbReference type="InterPro" id="IPR046457">
    <property type="entry name" value="PMI_typeI_cat"/>
</dbReference>
<dbReference type="GO" id="GO:0004476">
    <property type="term" value="F:mannose-6-phosphate isomerase activity"/>
    <property type="evidence" value="ECO:0007669"/>
    <property type="project" value="UniProtKB-EC"/>
</dbReference>
<evidence type="ECO:0000256" key="8">
    <source>
        <dbReference type="PIRSR" id="PIRSR001480-2"/>
    </source>
</evidence>
<dbReference type="RefSeq" id="WP_158492219.1">
    <property type="nucleotide sequence ID" value="NZ_BAABAG010000004.1"/>
</dbReference>
<feature type="binding site" evidence="8">
    <location>
        <position position="131"/>
    </location>
    <ligand>
        <name>Zn(2+)</name>
        <dbReference type="ChEBI" id="CHEBI:29105"/>
    </ligand>
</feature>
<feature type="binding site" evidence="8">
    <location>
        <position position="94"/>
    </location>
    <ligand>
        <name>Zn(2+)</name>
        <dbReference type="ChEBI" id="CHEBI:29105"/>
    </ligand>
</feature>
<evidence type="ECO:0000256" key="6">
    <source>
        <dbReference type="ARBA" id="ARBA00023235"/>
    </source>
</evidence>
<keyword evidence="5 8" id="KW-0862">Zinc</keyword>
<dbReference type="AlphaFoldDB" id="A0A7W9JJI6"/>
<dbReference type="PANTHER" id="PTHR10309">
    <property type="entry name" value="MANNOSE-6-PHOSPHATE ISOMERASE"/>
    <property type="match status" value="1"/>
</dbReference>
<dbReference type="GO" id="GO:0005829">
    <property type="term" value="C:cytosol"/>
    <property type="evidence" value="ECO:0007669"/>
    <property type="project" value="TreeGrafter"/>
</dbReference>
<dbReference type="Gene3D" id="1.10.441.10">
    <property type="entry name" value="Phosphomannose Isomerase, domain 2"/>
    <property type="match status" value="1"/>
</dbReference>
<dbReference type="EMBL" id="JACHMW010000001">
    <property type="protein sequence ID" value="MBB5848839.1"/>
    <property type="molecule type" value="Genomic_DNA"/>
</dbReference>
<feature type="domain" description="Phosphomannose isomerase type I catalytic" evidence="9">
    <location>
        <begin position="3"/>
        <end position="146"/>
    </location>
</feature>
<evidence type="ECO:0000259" key="9">
    <source>
        <dbReference type="Pfam" id="PF20511"/>
    </source>
</evidence>
<dbReference type="InterPro" id="IPR011051">
    <property type="entry name" value="RmlC_Cupin_sf"/>
</dbReference>
<comment type="caution">
    <text evidence="10">The sequence shown here is derived from an EMBL/GenBank/DDBJ whole genome shotgun (WGS) entry which is preliminary data.</text>
</comment>
<comment type="catalytic activity">
    <reaction evidence="1">
        <text>D-mannose 6-phosphate = D-fructose 6-phosphate</text>
        <dbReference type="Rhea" id="RHEA:12356"/>
        <dbReference type="ChEBI" id="CHEBI:58735"/>
        <dbReference type="ChEBI" id="CHEBI:61527"/>
        <dbReference type="EC" id="5.3.1.8"/>
    </reaction>
</comment>